<dbReference type="CDD" id="cd02440">
    <property type="entry name" value="AdoMet_MTases"/>
    <property type="match status" value="1"/>
</dbReference>
<evidence type="ECO:0000256" key="8">
    <source>
        <dbReference type="PIRNR" id="PIRNR004553"/>
    </source>
</evidence>
<dbReference type="InterPro" id="IPR002052">
    <property type="entry name" value="DNA_methylase_N6_adenine_CS"/>
</dbReference>
<dbReference type="EC" id="2.1.1.171" evidence="3 8"/>
<evidence type="ECO:0000313" key="9">
    <source>
        <dbReference type="EMBL" id="MBK1727618.1"/>
    </source>
</evidence>
<dbReference type="Pfam" id="PF03602">
    <property type="entry name" value="Cons_hypoth95"/>
    <property type="match status" value="1"/>
</dbReference>
<accession>A0ABS1EA07</accession>
<dbReference type="PANTHER" id="PTHR43542">
    <property type="entry name" value="METHYLTRANSFERASE"/>
    <property type="match status" value="1"/>
</dbReference>
<sequence length="188" mass="20183">MSRRSARVRIVGGQWGGRRIAVPAAGVRPSSDRARETLFNWLAPLLPGARCLDLFAGTGALGLEALSRGAAEAVLVERQRRVAAALRETLTGLGAADRARVEPADARAFLRRGPGAPFDLAFLDPPYAERGLLEACCRELALRGWLGAAAHIYIENEIGAGAPELPPGWEPIRRGRAGRSELTLIRCE</sequence>
<evidence type="ECO:0000256" key="7">
    <source>
        <dbReference type="ARBA" id="ARBA00048326"/>
    </source>
</evidence>
<dbReference type="InterPro" id="IPR004398">
    <property type="entry name" value="RNA_MeTrfase_RsmD"/>
</dbReference>
<dbReference type="EMBL" id="NRSH01000196">
    <property type="protein sequence ID" value="MBK1727618.1"/>
    <property type="molecule type" value="Genomic_DNA"/>
</dbReference>
<dbReference type="Gene3D" id="3.40.50.150">
    <property type="entry name" value="Vaccinia Virus protein VP39"/>
    <property type="match status" value="1"/>
</dbReference>
<evidence type="ECO:0000313" key="10">
    <source>
        <dbReference type="Proteomes" id="UP000738126"/>
    </source>
</evidence>
<dbReference type="SUPFAM" id="SSF53335">
    <property type="entry name" value="S-adenosyl-L-methionine-dependent methyltransferases"/>
    <property type="match status" value="1"/>
</dbReference>
<comment type="similarity">
    <text evidence="2 8">Belongs to the methyltransferase superfamily. RsmD family.</text>
</comment>
<reference evidence="9 10" key="1">
    <citation type="journal article" date="2020" name="Microorganisms">
        <title>Osmotic Adaptation and Compatible Solute Biosynthesis of Phototrophic Bacteria as Revealed from Genome Analyses.</title>
        <authorList>
            <person name="Imhoff J.F."/>
            <person name="Rahn T."/>
            <person name="Kunzel S."/>
            <person name="Keller A."/>
            <person name="Neulinger S.C."/>
        </authorList>
    </citation>
    <scope>NUCLEOTIDE SEQUENCE [LARGE SCALE GENOMIC DNA]</scope>
    <source>
        <strain evidence="9 10">DSM 15116</strain>
    </source>
</reference>
<keyword evidence="10" id="KW-1185">Reference proteome</keyword>
<dbReference type="PIRSF" id="PIRSF004553">
    <property type="entry name" value="CHP00095"/>
    <property type="match status" value="1"/>
</dbReference>
<keyword evidence="8" id="KW-0949">S-adenosyl-L-methionine</keyword>
<name>A0ABS1EA07_9GAMM</name>
<dbReference type="RefSeq" id="WP_200261210.1">
    <property type="nucleotide sequence ID" value="NZ_NRSH01000196.1"/>
</dbReference>
<evidence type="ECO:0000256" key="5">
    <source>
        <dbReference type="ARBA" id="ARBA00022603"/>
    </source>
</evidence>
<dbReference type="Proteomes" id="UP000738126">
    <property type="component" value="Unassembled WGS sequence"/>
</dbReference>
<dbReference type="InterPro" id="IPR029063">
    <property type="entry name" value="SAM-dependent_MTases_sf"/>
</dbReference>
<organism evidence="9 10">
    <name type="scientific">Halorhodospira neutriphila</name>
    <dbReference type="NCBI Taxonomy" id="168379"/>
    <lineage>
        <taxon>Bacteria</taxon>
        <taxon>Pseudomonadati</taxon>
        <taxon>Pseudomonadota</taxon>
        <taxon>Gammaproteobacteria</taxon>
        <taxon>Chromatiales</taxon>
        <taxon>Ectothiorhodospiraceae</taxon>
        <taxon>Halorhodospira</taxon>
    </lineage>
</organism>
<proteinExistence type="inferred from homology"/>
<evidence type="ECO:0000256" key="1">
    <source>
        <dbReference type="ARBA" id="ARBA00002649"/>
    </source>
</evidence>
<dbReference type="NCBIfam" id="TIGR00095">
    <property type="entry name" value="16S rRNA (guanine(966)-N(2))-methyltransferase RsmD"/>
    <property type="match status" value="1"/>
</dbReference>
<keyword evidence="8" id="KW-0698">rRNA processing</keyword>
<evidence type="ECO:0000256" key="2">
    <source>
        <dbReference type="ARBA" id="ARBA00005269"/>
    </source>
</evidence>
<keyword evidence="5 8" id="KW-0489">Methyltransferase</keyword>
<dbReference type="PROSITE" id="PS00092">
    <property type="entry name" value="N6_MTASE"/>
    <property type="match status" value="1"/>
</dbReference>
<evidence type="ECO:0000256" key="4">
    <source>
        <dbReference type="ARBA" id="ARBA00013682"/>
    </source>
</evidence>
<evidence type="ECO:0000256" key="6">
    <source>
        <dbReference type="ARBA" id="ARBA00022679"/>
    </source>
</evidence>
<gene>
    <name evidence="9" type="primary">rsmD</name>
    <name evidence="9" type="ORF">CKO13_11465</name>
</gene>
<protein>
    <recommendedName>
        <fullName evidence="4 8">Ribosomal RNA small subunit methyltransferase D</fullName>
        <ecNumber evidence="3 8">2.1.1.171</ecNumber>
    </recommendedName>
</protein>
<comment type="catalytic activity">
    <reaction evidence="7 8">
        <text>guanosine(966) in 16S rRNA + S-adenosyl-L-methionine = N(2)-methylguanosine(966) in 16S rRNA + S-adenosyl-L-homocysteine + H(+)</text>
        <dbReference type="Rhea" id="RHEA:23548"/>
        <dbReference type="Rhea" id="RHEA-COMP:10211"/>
        <dbReference type="Rhea" id="RHEA-COMP:10212"/>
        <dbReference type="ChEBI" id="CHEBI:15378"/>
        <dbReference type="ChEBI" id="CHEBI:57856"/>
        <dbReference type="ChEBI" id="CHEBI:59789"/>
        <dbReference type="ChEBI" id="CHEBI:74269"/>
        <dbReference type="ChEBI" id="CHEBI:74481"/>
        <dbReference type="EC" id="2.1.1.171"/>
    </reaction>
</comment>
<dbReference type="PANTHER" id="PTHR43542:SF1">
    <property type="entry name" value="METHYLTRANSFERASE"/>
    <property type="match status" value="1"/>
</dbReference>
<comment type="function">
    <text evidence="1 8">Specifically methylates the guanine in position 966 of 16S rRNA in the assembled 30S particle.</text>
</comment>
<comment type="caution">
    <text evidence="9">The sequence shown here is derived from an EMBL/GenBank/DDBJ whole genome shotgun (WGS) entry which is preliminary data.</text>
</comment>
<evidence type="ECO:0000256" key="3">
    <source>
        <dbReference type="ARBA" id="ARBA00012141"/>
    </source>
</evidence>
<keyword evidence="6 8" id="KW-0808">Transferase</keyword>